<feature type="compositionally biased region" description="Polar residues" evidence="1">
    <location>
        <begin position="23"/>
        <end position="51"/>
    </location>
</feature>
<evidence type="ECO:0000313" key="3">
    <source>
        <dbReference type="WBParaSite" id="PSAMB.scaffold3size181960.g454.t1"/>
    </source>
</evidence>
<proteinExistence type="predicted"/>
<keyword evidence="2" id="KW-1185">Reference proteome</keyword>
<evidence type="ECO:0000313" key="2">
    <source>
        <dbReference type="Proteomes" id="UP000887566"/>
    </source>
</evidence>
<name>A0A914WFI2_9BILA</name>
<sequence length="107" mass="11899">MRQARTGRAARRVGRRPHKDSCLRQTVVSRRHPLTSQPNDNNATPSTSFTTLFHMRRNDTSTRESANNSNVGKRATAPRLPRIDRPSARRGGRLGAASSKPPSLSNR</sequence>
<reference evidence="3" key="1">
    <citation type="submission" date="2022-11" db="UniProtKB">
        <authorList>
            <consortium name="WormBaseParasite"/>
        </authorList>
    </citation>
    <scope>IDENTIFICATION</scope>
</reference>
<dbReference type="Proteomes" id="UP000887566">
    <property type="component" value="Unplaced"/>
</dbReference>
<evidence type="ECO:0000256" key="1">
    <source>
        <dbReference type="SAM" id="MobiDB-lite"/>
    </source>
</evidence>
<accession>A0A914WFI2</accession>
<protein>
    <submittedName>
        <fullName evidence="3">Uncharacterized protein</fullName>
    </submittedName>
</protein>
<feature type="compositionally biased region" description="Basic residues" evidence="1">
    <location>
        <begin position="8"/>
        <end position="18"/>
    </location>
</feature>
<dbReference type="WBParaSite" id="PSAMB.scaffold3size181960.g454.t1">
    <property type="protein sequence ID" value="PSAMB.scaffold3size181960.g454.t1"/>
    <property type="gene ID" value="PSAMB.scaffold3size181960.g454"/>
</dbReference>
<feature type="region of interest" description="Disordered" evidence="1">
    <location>
        <begin position="1"/>
        <end position="107"/>
    </location>
</feature>
<organism evidence="2 3">
    <name type="scientific">Plectus sambesii</name>
    <dbReference type="NCBI Taxonomy" id="2011161"/>
    <lineage>
        <taxon>Eukaryota</taxon>
        <taxon>Metazoa</taxon>
        <taxon>Ecdysozoa</taxon>
        <taxon>Nematoda</taxon>
        <taxon>Chromadorea</taxon>
        <taxon>Plectida</taxon>
        <taxon>Plectina</taxon>
        <taxon>Plectoidea</taxon>
        <taxon>Plectidae</taxon>
        <taxon>Plectus</taxon>
    </lineage>
</organism>
<dbReference type="AlphaFoldDB" id="A0A914WFI2"/>